<name>J3A6E3_9EURY</name>
<accession>J3A6E3</accession>
<gene>
    <name evidence="1" type="ORF">HSB1_01040</name>
</gene>
<proteinExistence type="predicted"/>
<protein>
    <submittedName>
        <fullName evidence="1">Uncharacterized protein</fullName>
    </submittedName>
</protein>
<evidence type="ECO:0000313" key="1">
    <source>
        <dbReference type="EMBL" id="EJN61063.1"/>
    </source>
</evidence>
<sequence>MNRADNEASLLFEGPDRKWGVARFYKDATSETRVSIDELGWNDGFWQFPSRALSQGDRMVASEAETVTVPDHRVYHASSTRTAPEFAVPEEQPLDISITYERFEGETTLSNDELWLVEPLEYDSERDYWRVVAVYALHRDDGDPLVSTIQIPNHRVYHVDGHEF</sequence>
<comment type="caution">
    <text evidence="1">The sequence shown here is derived from an EMBL/GenBank/DDBJ whole genome shotgun (WGS) entry which is preliminary data.</text>
</comment>
<dbReference type="Proteomes" id="UP000007813">
    <property type="component" value="Unassembled WGS sequence"/>
</dbReference>
<dbReference type="RefSeq" id="WP_009365448.1">
    <property type="nucleotide sequence ID" value="NZ_ALJD01000002.1"/>
</dbReference>
<evidence type="ECO:0000313" key="2">
    <source>
        <dbReference type="Proteomes" id="UP000007813"/>
    </source>
</evidence>
<dbReference type="EMBL" id="ALJD01000002">
    <property type="protein sequence ID" value="EJN61063.1"/>
    <property type="molecule type" value="Genomic_DNA"/>
</dbReference>
<reference evidence="1 2" key="1">
    <citation type="journal article" date="2012" name="J. Bacteriol.">
        <title>Draft Genome Sequence of the Extremely Halophilic Archaeon Halogranum salarium B-1T.</title>
        <authorList>
            <person name="Kim K.K."/>
            <person name="Lee K.C."/>
            <person name="Lee J.S."/>
        </authorList>
    </citation>
    <scope>NUCLEOTIDE SEQUENCE [LARGE SCALE GENOMIC DNA]</scope>
    <source>
        <strain evidence="1 2">B-1</strain>
    </source>
</reference>
<dbReference type="OrthoDB" id="387040at2157"/>
<organism evidence="1 2">
    <name type="scientific">Halogranum salarium B-1</name>
    <dbReference type="NCBI Taxonomy" id="1210908"/>
    <lineage>
        <taxon>Archaea</taxon>
        <taxon>Methanobacteriati</taxon>
        <taxon>Methanobacteriota</taxon>
        <taxon>Stenosarchaea group</taxon>
        <taxon>Halobacteria</taxon>
        <taxon>Halobacteriales</taxon>
        <taxon>Haloferacaceae</taxon>
    </lineage>
</organism>
<dbReference type="AlphaFoldDB" id="J3A6E3"/>